<reference evidence="2 3" key="1">
    <citation type="submission" date="2014-02" db="EMBL/GenBank/DDBJ databases">
        <title>The small core and large imbalanced accessory genome model reveals a collaborative survival strategy of Sorangium cellulosum strains in nature.</title>
        <authorList>
            <person name="Han K."/>
            <person name="Peng R."/>
            <person name="Blom J."/>
            <person name="Li Y.-Z."/>
        </authorList>
    </citation>
    <scope>NUCLEOTIDE SEQUENCE [LARGE SCALE GENOMIC DNA]</scope>
    <source>
        <strain evidence="2 3">So0157-25</strain>
    </source>
</reference>
<name>A0A150NYT4_SORCE</name>
<proteinExistence type="predicted"/>
<dbReference type="Proteomes" id="UP000075420">
    <property type="component" value="Unassembled WGS sequence"/>
</dbReference>
<dbReference type="EMBL" id="JELY01003663">
    <property type="protein sequence ID" value="KYF47112.1"/>
    <property type="molecule type" value="Genomic_DNA"/>
</dbReference>
<dbReference type="AlphaFoldDB" id="A0A150NYT4"/>
<protein>
    <submittedName>
        <fullName evidence="2">Uncharacterized protein</fullName>
    </submittedName>
</protein>
<gene>
    <name evidence="2" type="ORF">BE08_23185</name>
</gene>
<evidence type="ECO:0000313" key="3">
    <source>
        <dbReference type="Proteomes" id="UP000075420"/>
    </source>
</evidence>
<feature type="region of interest" description="Disordered" evidence="1">
    <location>
        <begin position="1"/>
        <end position="20"/>
    </location>
</feature>
<accession>A0A150NYT4</accession>
<evidence type="ECO:0000313" key="2">
    <source>
        <dbReference type="EMBL" id="KYF47112.1"/>
    </source>
</evidence>
<sequence length="60" mass="5833">MATSTVLAGHVDDAAQKGGDYHPVVRARDALGVGAPTSPVSAKLKLPGGAGAALEPEGVP</sequence>
<evidence type="ECO:0000256" key="1">
    <source>
        <dbReference type="SAM" id="MobiDB-lite"/>
    </source>
</evidence>
<organism evidence="2 3">
    <name type="scientific">Sorangium cellulosum</name>
    <name type="common">Polyangium cellulosum</name>
    <dbReference type="NCBI Taxonomy" id="56"/>
    <lineage>
        <taxon>Bacteria</taxon>
        <taxon>Pseudomonadati</taxon>
        <taxon>Myxococcota</taxon>
        <taxon>Polyangia</taxon>
        <taxon>Polyangiales</taxon>
        <taxon>Polyangiaceae</taxon>
        <taxon>Sorangium</taxon>
    </lineage>
</organism>
<comment type="caution">
    <text evidence="2">The sequence shown here is derived from an EMBL/GenBank/DDBJ whole genome shotgun (WGS) entry which is preliminary data.</text>
</comment>